<reference evidence="3 4" key="1">
    <citation type="journal article" date="2019" name="Int. J. Syst. Evol. Microbiol.">
        <title>The Global Catalogue of Microorganisms (GCM) 10K type strain sequencing project: providing services to taxonomists for standard genome sequencing and annotation.</title>
        <authorList>
            <consortium name="The Broad Institute Genomics Platform"/>
            <consortium name="The Broad Institute Genome Sequencing Center for Infectious Disease"/>
            <person name="Wu L."/>
            <person name="Ma J."/>
        </authorList>
    </citation>
    <scope>NUCLEOTIDE SEQUENCE [LARGE SCALE GENOMIC DNA]</scope>
    <source>
        <strain evidence="3 4">JCM 17504</strain>
    </source>
</reference>
<dbReference type="GeneID" id="68613660"/>
<evidence type="ECO:0000259" key="2">
    <source>
        <dbReference type="Pfam" id="PF18545"/>
    </source>
</evidence>
<evidence type="ECO:0000256" key="1">
    <source>
        <dbReference type="SAM" id="MobiDB-lite"/>
    </source>
</evidence>
<name>A0AAV3UNJ5_9EURY</name>
<dbReference type="InterPro" id="IPR040624">
    <property type="entry name" value="HalOD1"/>
</dbReference>
<gene>
    <name evidence="3" type="ORF">GCM10025751_44750</name>
</gene>
<dbReference type="RefSeq" id="WP_227773462.1">
    <property type="nucleotide sequence ID" value="NZ_BAABKX010000018.1"/>
</dbReference>
<keyword evidence="4" id="KW-1185">Reference proteome</keyword>
<sequence length="120" mass="13118">MTDRGDDSPPDDSENAFHTRYSSDEPPSKAVVQALAAVEGVAPAELKLLYESIDPEALDTLFDTAVIGQEEGNLVIKFSASGHRVIIRSDESITIPVDIEEVIQNSGIRRRTFPSHLGWP</sequence>
<accession>A0AAV3UNJ5</accession>
<feature type="domain" description="Halobacterial output" evidence="2">
    <location>
        <begin position="23"/>
        <end position="95"/>
    </location>
</feature>
<dbReference type="Proteomes" id="UP001501729">
    <property type="component" value="Unassembled WGS sequence"/>
</dbReference>
<dbReference type="Pfam" id="PF18545">
    <property type="entry name" value="HalOD1"/>
    <property type="match status" value="1"/>
</dbReference>
<dbReference type="EMBL" id="BAABKX010000018">
    <property type="protein sequence ID" value="GAA5060045.1"/>
    <property type="molecule type" value="Genomic_DNA"/>
</dbReference>
<feature type="compositionally biased region" description="Basic and acidic residues" evidence="1">
    <location>
        <begin position="15"/>
        <end position="25"/>
    </location>
</feature>
<organism evidence="3 4">
    <name type="scientific">Haladaptatus pallidirubidus</name>
    <dbReference type="NCBI Taxonomy" id="1008152"/>
    <lineage>
        <taxon>Archaea</taxon>
        <taxon>Methanobacteriati</taxon>
        <taxon>Methanobacteriota</taxon>
        <taxon>Stenosarchaea group</taxon>
        <taxon>Halobacteria</taxon>
        <taxon>Halobacteriales</taxon>
        <taxon>Haladaptataceae</taxon>
        <taxon>Haladaptatus</taxon>
    </lineage>
</organism>
<comment type="caution">
    <text evidence="3">The sequence shown here is derived from an EMBL/GenBank/DDBJ whole genome shotgun (WGS) entry which is preliminary data.</text>
</comment>
<dbReference type="AlphaFoldDB" id="A0AAV3UNJ5"/>
<proteinExistence type="predicted"/>
<evidence type="ECO:0000313" key="3">
    <source>
        <dbReference type="EMBL" id="GAA5060045.1"/>
    </source>
</evidence>
<protein>
    <recommendedName>
        <fullName evidence="2">Halobacterial output domain-containing protein</fullName>
    </recommendedName>
</protein>
<evidence type="ECO:0000313" key="4">
    <source>
        <dbReference type="Proteomes" id="UP001501729"/>
    </source>
</evidence>
<feature type="region of interest" description="Disordered" evidence="1">
    <location>
        <begin position="1"/>
        <end position="25"/>
    </location>
</feature>